<name>A0ABQ2B1G6_9MICC</name>
<keyword evidence="3" id="KW-1185">Reference proteome</keyword>
<feature type="region of interest" description="Disordered" evidence="1">
    <location>
        <begin position="66"/>
        <end position="91"/>
    </location>
</feature>
<sequence>MDRTTLNIVPALRLVLVGGLFAVFWIIFGAGSAHAAAPPPGERPHTADGLVTSLTAPVKPLIAAVQPRTEPAPQSPTAPAPAQGPASAGRPVAATLVRQPPAPVTQLVAGTVQPLLAPVTNLADTIVAPVTAPVTQLVAGTVQPLLAPVTNALDSSTQAVTGLITGPTLAPVSIGPISGGIPGGAPPVTAASPAAPVTANTSLGGADRSTTVEFRPAAVSSAKPGASTTVLSHLPTAIADGIAARGAASMDDGGASPQSPSPLSSGHVPATAPVPSPVSGSAGASGPTGAGAQAAADLSYRFVLPLTGGGDGSLFSFVLPGSTTQDPGFSPD</sequence>
<dbReference type="RefSeq" id="WP_188573488.1">
    <property type="nucleotide sequence ID" value="NZ_BMFW01000039.1"/>
</dbReference>
<evidence type="ECO:0000313" key="2">
    <source>
        <dbReference type="EMBL" id="GGI01876.1"/>
    </source>
</evidence>
<organism evidence="2 3">
    <name type="scientific">Arthrobacter liuii</name>
    <dbReference type="NCBI Taxonomy" id="1476996"/>
    <lineage>
        <taxon>Bacteria</taxon>
        <taxon>Bacillati</taxon>
        <taxon>Actinomycetota</taxon>
        <taxon>Actinomycetes</taxon>
        <taxon>Micrococcales</taxon>
        <taxon>Micrococcaceae</taxon>
        <taxon>Arthrobacter</taxon>
    </lineage>
</organism>
<feature type="compositionally biased region" description="Low complexity" evidence="1">
    <location>
        <begin position="80"/>
        <end position="89"/>
    </location>
</feature>
<evidence type="ECO:0000313" key="3">
    <source>
        <dbReference type="Proteomes" id="UP000643279"/>
    </source>
</evidence>
<accession>A0ABQ2B1G6</accession>
<reference evidence="3" key="1">
    <citation type="journal article" date="2019" name="Int. J. Syst. Evol. Microbiol.">
        <title>The Global Catalogue of Microorganisms (GCM) 10K type strain sequencing project: providing services to taxonomists for standard genome sequencing and annotation.</title>
        <authorList>
            <consortium name="The Broad Institute Genomics Platform"/>
            <consortium name="The Broad Institute Genome Sequencing Center for Infectious Disease"/>
            <person name="Wu L."/>
            <person name="Ma J."/>
        </authorList>
    </citation>
    <scope>NUCLEOTIDE SEQUENCE [LARGE SCALE GENOMIC DNA]</scope>
    <source>
        <strain evidence="3">CGMCC 1.12778</strain>
    </source>
</reference>
<protein>
    <submittedName>
        <fullName evidence="2">Uncharacterized protein</fullName>
    </submittedName>
</protein>
<proteinExistence type="predicted"/>
<dbReference type="EMBL" id="BMFW01000039">
    <property type="protein sequence ID" value="GGI01876.1"/>
    <property type="molecule type" value="Genomic_DNA"/>
</dbReference>
<evidence type="ECO:0000256" key="1">
    <source>
        <dbReference type="SAM" id="MobiDB-lite"/>
    </source>
</evidence>
<dbReference type="Proteomes" id="UP000643279">
    <property type="component" value="Unassembled WGS sequence"/>
</dbReference>
<feature type="compositionally biased region" description="Low complexity" evidence="1">
    <location>
        <begin position="268"/>
        <end position="291"/>
    </location>
</feature>
<feature type="region of interest" description="Disordered" evidence="1">
    <location>
        <begin position="247"/>
        <end position="291"/>
    </location>
</feature>
<gene>
    <name evidence="2" type="ORF">GCM10007170_42320</name>
</gene>
<comment type="caution">
    <text evidence="2">The sequence shown here is derived from an EMBL/GenBank/DDBJ whole genome shotgun (WGS) entry which is preliminary data.</text>
</comment>